<evidence type="ECO:0000256" key="1">
    <source>
        <dbReference type="SAM" id="MobiDB-lite"/>
    </source>
</evidence>
<evidence type="ECO:0000313" key="2">
    <source>
        <dbReference type="EMBL" id="VTT62250.1"/>
    </source>
</evidence>
<name>A0A9Q9RGN1_FUSFU</name>
<feature type="compositionally biased region" description="Low complexity" evidence="1">
    <location>
        <begin position="529"/>
        <end position="542"/>
    </location>
</feature>
<comment type="caution">
    <text evidence="2">The sequence shown here is derived from an EMBL/GenBank/DDBJ whole genome shotgun (WGS) entry which is preliminary data.</text>
</comment>
<protein>
    <submittedName>
        <fullName evidence="2">Uncharacterized protein</fullName>
    </submittedName>
</protein>
<accession>A0A9Q9RGN1</accession>
<dbReference type="Proteomes" id="UP000760494">
    <property type="component" value="Unassembled WGS sequence"/>
</dbReference>
<organism evidence="2 3">
    <name type="scientific">Fusarium fujikuroi</name>
    <name type="common">Bakanae and foot rot disease fungus</name>
    <name type="synonym">Gibberella fujikuroi</name>
    <dbReference type="NCBI Taxonomy" id="5127"/>
    <lineage>
        <taxon>Eukaryota</taxon>
        <taxon>Fungi</taxon>
        <taxon>Dikarya</taxon>
        <taxon>Ascomycota</taxon>
        <taxon>Pezizomycotina</taxon>
        <taxon>Sordariomycetes</taxon>
        <taxon>Hypocreomycetidae</taxon>
        <taxon>Hypocreales</taxon>
        <taxon>Nectriaceae</taxon>
        <taxon>Fusarium</taxon>
        <taxon>Fusarium fujikuroi species complex</taxon>
    </lineage>
</organism>
<gene>
    <name evidence="2" type="ORF">C2S_4759</name>
</gene>
<proteinExistence type="predicted"/>
<sequence>MSIQDIQVAVPSPSIQMTPSRPRQQGKLALLPTEILLQITGEPGKDGGSMSYRDLKGLAVSCSRLFHFIRPMYYFADDHAVFHSAVAHGDLEAIERCAQLGAAPRLVRKLHHGCSCPSELPHKVHRPFDSLLEYVATGSVPIGKSPDALKWLLDEGFEANEQMDQPWYRNDNEDCNHMPELLVTILSQSIEQTRTNEIIKMIEILQSHGFCLPYQMNIRKRYHLHLHNETDVDLIKKPLDVALRLRCPPSFLRLILEEYKHRNLDVKAGGQLTPPELARWAGHSEGNGRSWRRQRTSLGTMAGNVFLDIFNPSTSWKEADLSKAADSFKEKIQLLIDYQAVNSHELTVLKSILESLKDIATLSKRVGGLDNERDGKECWQRLCEALRPFATKEALIVDNQRRLSYEDICAPLHRFVFEVDWNPWKLWFEHKLQNPEFRAEMSFCWTQHDFWKLEQDENGIWHDNQWAYVHSYKQNSSDLPRWHLVDFDGFVAAVEKLWLRLNPYFLTSTIQDSNGKKANMSDHRIEDLPLSSSSRKMPSSRPQHQEKPAQQEGRLALLPVEVLLNITGEPGKDEQTLSHKDFKSLALSSGVFFRELRQAYYYADNFAAFHSALRYADMETIERCYQLAKPPLHLEWEVSCQCPSDKAHKHHRPIDDVLECIAIGSVSIYRCIETIRWLLSKGYEANEQKEQVWYKNNQHCDHMPELVIDLLGKTSDKARVEGILFHLMAADIFDKKIHLLIDYHFVELQEIQVLRRLVKFLRETPLDFDLIDEVHDGKEYWEKLCATLGPLMKNEDLVRNDLRLGWDVLPTPRRLHRFIIEADWNPWTVWHDYKMQNPKHRANLSHPWMKFYRWRLIQRRNGMWYDPEWHIQAELEKDTDAESGFKRPKHSLPHWNAVDYDEFVATVERLWLEENSPNNEQEL</sequence>
<dbReference type="EMBL" id="CABFJX010000079">
    <property type="protein sequence ID" value="VTT62250.1"/>
    <property type="molecule type" value="Genomic_DNA"/>
</dbReference>
<feature type="region of interest" description="Disordered" evidence="1">
    <location>
        <begin position="529"/>
        <end position="551"/>
    </location>
</feature>
<evidence type="ECO:0000313" key="3">
    <source>
        <dbReference type="Proteomes" id="UP000760494"/>
    </source>
</evidence>
<dbReference type="AlphaFoldDB" id="A0A9Q9RGN1"/>
<reference evidence="2" key="1">
    <citation type="submission" date="2019-05" db="EMBL/GenBank/DDBJ databases">
        <authorList>
            <person name="Piombo E."/>
        </authorList>
    </citation>
    <scope>NUCLEOTIDE SEQUENCE</scope>
    <source>
        <strain evidence="2">C2S</strain>
    </source>
</reference>